<keyword evidence="3" id="KW-1185">Reference proteome</keyword>
<comment type="caution">
    <text evidence="2">The sequence shown here is derived from an EMBL/GenBank/DDBJ whole genome shotgun (WGS) entry which is preliminary data.</text>
</comment>
<dbReference type="InterPro" id="IPR021457">
    <property type="entry name" value="DUF3108"/>
</dbReference>
<sequence>MAIAIKSVFVASALFAGASFPAAAIESFSADYQANYMGIVGTGKMTLQPAGGNQWKYTLNIRSSGASLTQSTTFEDRNGQWRPLSSNDSSLLLIKKVNKIATYDWNKNEARWSGDVKADRAGPVALKAGDMDGMLINLAIARDVAAGKPLNYRMVEDGRAKQLSYEVAGKETITVEGKQKQATKVIRNDGNKQTVAWVVPGLPVPARILQRKDGRDEMDLTLQALR</sequence>
<dbReference type="EMBL" id="SZUA01000002">
    <property type="protein sequence ID" value="TKR30915.1"/>
    <property type="molecule type" value="Genomic_DNA"/>
</dbReference>
<proteinExistence type="predicted"/>
<feature type="chain" id="PRO_5020910293" evidence="1">
    <location>
        <begin position="25"/>
        <end position="226"/>
    </location>
</feature>
<dbReference type="Proteomes" id="UP000308707">
    <property type="component" value="Unassembled WGS sequence"/>
</dbReference>
<evidence type="ECO:0000313" key="3">
    <source>
        <dbReference type="Proteomes" id="UP000308707"/>
    </source>
</evidence>
<dbReference type="OrthoDB" id="6007799at2"/>
<dbReference type="AlphaFoldDB" id="A0A4U5JNR8"/>
<dbReference type="RefSeq" id="WP_137267346.1">
    <property type="nucleotide sequence ID" value="NZ_SZUA01000002.1"/>
</dbReference>
<dbReference type="Pfam" id="PF11306">
    <property type="entry name" value="DUF3108"/>
    <property type="match status" value="1"/>
</dbReference>
<protein>
    <submittedName>
        <fullName evidence="2">DUF3108 domain-containing protein</fullName>
    </submittedName>
</protein>
<reference evidence="2 3" key="1">
    <citation type="submission" date="2019-04" db="EMBL/GenBank/DDBJ databases">
        <title>Reference strain of H23.</title>
        <authorList>
            <person name="Luo X."/>
        </authorList>
    </citation>
    <scope>NUCLEOTIDE SEQUENCE [LARGE SCALE GENOMIC DNA]</scope>
    <source>
        <strain evidence="2 3">H23</strain>
    </source>
</reference>
<accession>A0A4U5JNR8</accession>
<organism evidence="2 3">
    <name type="scientific">Luteimonas gilva</name>
    <dbReference type="NCBI Taxonomy" id="2572684"/>
    <lineage>
        <taxon>Bacteria</taxon>
        <taxon>Pseudomonadati</taxon>
        <taxon>Pseudomonadota</taxon>
        <taxon>Gammaproteobacteria</taxon>
        <taxon>Lysobacterales</taxon>
        <taxon>Lysobacteraceae</taxon>
        <taxon>Luteimonas</taxon>
    </lineage>
</organism>
<gene>
    <name evidence="2" type="ORF">FCE95_12545</name>
</gene>
<evidence type="ECO:0000256" key="1">
    <source>
        <dbReference type="SAM" id="SignalP"/>
    </source>
</evidence>
<keyword evidence="1" id="KW-0732">Signal</keyword>
<evidence type="ECO:0000313" key="2">
    <source>
        <dbReference type="EMBL" id="TKR30915.1"/>
    </source>
</evidence>
<feature type="signal peptide" evidence="1">
    <location>
        <begin position="1"/>
        <end position="24"/>
    </location>
</feature>
<name>A0A4U5JNR8_9GAMM</name>